<accession>A0ABS3BQN5</accession>
<comment type="caution">
    <text evidence="1">The sequence shown here is derived from an EMBL/GenBank/DDBJ whole genome shotgun (WGS) entry which is preliminary data.</text>
</comment>
<proteinExistence type="predicted"/>
<dbReference type="InterPro" id="IPR034660">
    <property type="entry name" value="DinB/YfiT-like"/>
</dbReference>
<gene>
    <name evidence="1" type="ORF">J0A67_07275</name>
</gene>
<dbReference type="EMBL" id="JAFKCW010000002">
    <property type="protein sequence ID" value="MBN7800655.1"/>
    <property type="molecule type" value="Genomic_DNA"/>
</dbReference>
<dbReference type="RefSeq" id="WP_206568654.1">
    <property type="nucleotide sequence ID" value="NZ_JAFKCW010000002.1"/>
</dbReference>
<dbReference type="InterPro" id="IPR011466">
    <property type="entry name" value="DUF1572"/>
</dbReference>
<organism evidence="1 2">
    <name type="scientific">Algoriphagus aestuariicola</name>
    <dbReference type="NCBI Taxonomy" id="1852016"/>
    <lineage>
        <taxon>Bacteria</taxon>
        <taxon>Pseudomonadati</taxon>
        <taxon>Bacteroidota</taxon>
        <taxon>Cytophagia</taxon>
        <taxon>Cytophagales</taxon>
        <taxon>Cyclobacteriaceae</taxon>
        <taxon>Algoriphagus</taxon>
    </lineage>
</organism>
<name>A0ABS3BQN5_9BACT</name>
<dbReference type="Pfam" id="PF07609">
    <property type="entry name" value="DUF1572"/>
    <property type="match status" value="1"/>
</dbReference>
<dbReference type="Proteomes" id="UP000664698">
    <property type="component" value="Unassembled WGS sequence"/>
</dbReference>
<evidence type="ECO:0000313" key="2">
    <source>
        <dbReference type="Proteomes" id="UP000664698"/>
    </source>
</evidence>
<dbReference type="Gene3D" id="1.20.120.450">
    <property type="entry name" value="dinb family like domain"/>
    <property type="match status" value="1"/>
</dbReference>
<protein>
    <submittedName>
        <fullName evidence="1">DUF1572 family protein</fullName>
    </submittedName>
</protein>
<keyword evidence="2" id="KW-1185">Reference proteome</keyword>
<sequence>MNTQELNRLFQRDLERLGVELSAYSEENKLWVIDKEIANSAGNLAMHLFGNLRTFIGSDLGNIPYERDRDREFAAKGVSRAALLEELEEVKSIISSSLLGLDSSRLSEKSVHAFFGYEMSIGYFLVHLYGHFNYHLGQVNYHRRLLGGAD</sequence>
<dbReference type="SUPFAM" id="SSF109854">
    <property type="entry name" value="DinB/YfiT-like putative metalloenzymes"/>
    <property type="match status" value="1"/>
</dbReference>
<reference evidence="1 2" key="1">
    <citation type="submission" date="2021-03" db="EMBL/GenBank/DDBJ databases">
        <title>novel species isolated from a fishpond in China.</title>
        <authorList>
            <person name="Lu H."/>
            <person name="Cai Z."/>
        </authorList>
    </citation>
    <scope>NUCLEOTIDE SEQUENCE [LARGE SCALE GENOMIC DNA]</scope>
    <source>
        <strain evidence="1 2">JCM 31546</strain>
    </source>
</reference>
<evidence type="ECO:0000313" key="1">
    <source>
        <dbReference type="EMBL" id="MBN7800655.1"/>
    </source>
</evidence>